<protein>
    <submittedName>
        <fullName evidence="2">Uncharacterized protein</fullName>
    </submittedName>
</protein>
<evidence type="ECO:0000256" key="1">
    <source>
        <dbReference type="SAM" id="Phobius"/>
    </source>
</evidence>
<accession>A0A1X4G4C5</accession>
<dbReference type="EMBL" id="NBYN01000056">
    <property type="protein sequence ID" value="OSO89348.1"/>
    <property type="molecule type" value="Genomic_DNA"/>
</dbReference>
<keyword evidence="1" id="KW-0472">Membrane</keyword>
<gene>
    <name evidence="2" type="ORF">B7O87_12860</name>
</gene>
<proteinExistence type="predicted"/>
<dbReference type="AlphaFoldDB" id="A0A1X4G4C5"/>
<keyword evidence="1" id="KW-0812">Transmembrane</keyword>
<sequence>MGLFTCPFCHERLVVCKSGHYVRDPFGWRKIVLESALRRQSKPISRLVRDLFSLKRYLFVVGMGIGIVLTTIVITEQNTSYKQHPSSLGHP</sequence>
<evidence type="ECO:0000313" key="3">
    <source>
        <dbReference type="Proteomes" id="UP000192997"/>
    </source>
</evidence>
<dbReference type="Proteomes" id="UP000192997">
    <property type="component" value="Unassembled WGS sequence"/>
</dbReference>
<evidence type="ECO:0000313" key="2">
    <source>
        <dbReference type="EMBL" id="OSO89348.1"/>
    </source>
</evidence>
<organism evidence="2 3">
    <name type="scientific">Cylindrospermopsis raciborskii CENA303</name>
    <dbReference type="NCBI Taxonomy" id="1170769"/>
    <lineage>
        <taxon>Bacteria</taxon>
        <taxon>Bacillati</taxon>
        <taxon>Cyanobacteriota</taxon>
        <taxon>Cyanophyceae</taxon>
        <taxon>Nostocales</taxon>
        <taxon>Aphanizomenonaceae</taxon>
        <taxon>Cylindrospermopsis</taxon>
    </lineage>
</organism>
<reference evidence="3" key="1">
    <citation type="submission" date="2017-04" db="EMBL/GenBank/DDBJ databases">
        <authorList>
            <person name="Abreu V.A."/>
            <person name="Popin R.V."/>
            <person name="Rigonato J."/>
            <person name="Andreote A.P."/>
            <person name="Schaker P.C."/>
            <person name="Hoff-Risseti C."/>
            <person name="Alvarenga D.O."/>
            <person name="Varani A.M."/>
            <person name="Fiore M.F."/>
        </authorList>
    </citation>
    <scope>NUCLEOTIDE SEQUENCE [LARGE SCALE GENOMIC DNA]</scope>
    <source>
        <strain evidence="3">CENA303</strain>
    </source>
</reference>
<keyword evidence="1" id="KW-1133">Transmembrane helix</keyword>
<feature type="transmembrane region" description="Helical" evidence="1">
    <location>
        <begin position="57"/>
        <end position="75"/>
    </location>
</feature>
<comment type="caution">
    <text evidence="2">The sequence shown here is derived from an EMBL/GenBank/DDBJ whole genome shotgun (WGS) entry which is preliminary data.</text>
</comment>
<name>A0A1X4G4C5_9CYAN</name>